<evidence type="ECO:0000256" key="7">
    <source>
        <dbReference type="HAMAP-Rule" id="MF_00108"/>
    </source>
</evidence>
<proteinExistence type="inferred from homology"/>
<dbReference type="NCBIfam" id="TIGR00453">
    <property type="entry name" value="ispD"/>
    <property type="match status" value="1"/>
</dbReference>
<dbReference type="Pfam" id="PF01128">
    <property type="entry name" value="IspD"/>
    <property type="match status" value="1"/>
</dbReference>
<reference evidence="9 10" key="1">
    <citation type="submission" date="2018-09" db="EMBL/GenBank/DDBJ databases">
        <title>Novel species of Arthrobacter.</title>
        <authorList>
            <person name="Liu Q."/>
            <person name="Xin Y.-H."/>
        </authorList>
    </citation>
    <scope>NUCLEOTIDE SEQUENCE [LARGE SCALE GENOMIC DNA]</scope>
    <source>
        <strain evidence="9 10">Hz2</strain>
    </source>
</reference>
<dbReference type="PROSITE" id="PS01295">
    <property type="entry name" value="ISPD"/>
    <property type="match status" value="1"/>
</dbReference>
<evidence type="ECO:0000256" key="2">
    <source>
        <dbReference type="ARBA" id="ARBA00004787"/>
    </source>
</evidence>
<comment type="catalytic activity">
    <reaction evidence="1 7">
        <text>2-C-methyl-D-erythritol 4-phosphate + CTP + H(+) = 4-CDP-2-C-methyl-D-erythritol + diphosphate</text>
        <dbReference type="Rhea" id="RHEA:13429"/>
        <dbReference type="ChEBI" id="CHEBI:15378"/>
        <dbReference type="ChEBI" id="CHEBI:33019"/>
        <dbReference type="ChEBI" id="CHEBI:37563"/>
        <dbReference type="ChEBI" id="CHEBI:57823"/>
        <dbReference type="ChEBI" id="CHEBI:58262"/>
        <dbReference type="EC" id="2.7.7.60"/>
    </reaction>
</comment>
<dbReference type="UniPathway" id="UPA00056">
    <property type="reaction ID" value="UER00093"/>
</dbReference>
<dbReference type="EMBL" id="QZVT01000004">
    <property type="protein sequence ID" value="RJT79849.1"/>
    <property type="molecule type" value="Genomic_DNA"/>
</dbReference>
<dbReference type="RefSeq" id="WP_120148498.1">
    <property type="nucleotide sequence ID" value="NZ_QZVT01000004.1"/>
</dbReference>
<dbReference type="GO" id="GO:0019288">
    <property type="term" value="P:isopentenyl diphosphate biosynthetic process, methylerythritol 4-phosphate pathway"/>
    <property type="evidence" value="ECO:0007669"/>
    <property type="project" value="UniProtKB-UniRule"/>
</dbReference>
<evidence type="ECO:0000256" key="6">
    <source>
        <dbReference type="ARBA" id="ARBA00023229"/>
    </source>
</evidence>
<evidence type="ECO:0000313" key="9">
    <source>
        <dbReference type="EMBL" id="RJT79849.1"/>
    </source>
</evidence>
<dbReference type="Proteomes" id="UP000272560">
    <property type="component" value="Unassembled WGS sequence"/>
</dbReference>
<accession>A0A3A5M3M4</accession>
<evidence type="ECO:0000256" key="1">
    <source>
        <dbReference type="ARBA" id="ARBA00001282"/>
    </source>
</evidence>
<feature type="site" description="Transition state stabilizer" evidence="7">
    <location>
        <position position="24"/>
    </location>
</feature>
<feature type="region of interest" description="Disordered" evidence="8">
    <location>
        <begin position="246"/>
        <end position="274"/>
    </location>
</feature>
<keyword evidence="5 7" id="KW-0548">Nucleotidyltransferase</keyword>
<evidence type="ECO:0000256" key="3">
    <source>
        <dbReference type="ARBA" id="ARBA00009789"/>
    </source>
</evidence>
<name>A0A3A5M3M4_9MICC</name>
<comment type="function">
    <text evidence="7">Catalyzes the formation of 4-diphosphocytidyl-2-C-methyl-D-erythritol from CTP and 2-C-methyl-D-erythritol 4-phosphate (MEP).</text>
</comment>
<feature type="site" description="Transition state stabilizer" evidence="7">
    <location>
        <position position="31"/>
    </location>
</feature>
<keyword evidence="10" id="KW-1185">Reference proteome</keyword>
<evidence type="ECO:0000256" key="8">
    <source>
        <dbReference type="SAM" id="MobiDB-lite"/>
    </source>
</evidence>
<dbReference type="FunFam" id="3.90.550.10:FF:000003">
    <property type="entry name" value="2-C-methyl-D-erythritol 4-phosphate cytidylyltransferase"/>
    <property type="match status" value="1"/>
</dbReference>
<feature type="site" description="Positions MEP for the nucleophilic attack" evidence="7">
    <location>
        <position position="222"/>
    </location>
</feature>
<dbReference type="PANTHER" id="PTHR32125">
    <property type="entry name" value="2-C-METHYL-D-ERYTHRITOL 4-PHOSPHATE CYTIDYLYLTRANSFERASE, CHLOROPLASTIC"/>
    <property type="match status" value="1"/>
</dbReference>
<comment type="similarity">
    <text evidence="3 7">Belongs to the IspD/TarI cytidylyltransferase family. IspD subfamily.</text>
</comment>
<dbReference type="GO" id="GO:0050518">
    <property type="term" value="F:2-C-methyl-D-erythritol 4-phosphate cytidylyltransferase activity"/>
    <property type="evidence" value="ECO:0007669"/>
    <property type="project" value="UniProtKB-UniRule"/>
</dbReference>
<dbReference type="SUPFAM" id="SSF53448">
    <property type="entry name" value="Nucleotide-diphospho-sugar transferases"/>
    <property type="match status" value="1"/>
</dbReference>
<evidence type="ECO:0000256" key="4">
    <source>
        <dbReference type="ARBA" id="ARBA00022679"/>
    </source>
</evidence>
<keyword evidence="4 7" id="KW-0808">Transferase</keyword>
<gene>
    <name evidence="7" type="primary">ispD</name>
    <name evidence="9" type="ORF">D6T63_07960</name>
</gene>
<dbReference type="InterPro" id="IPR001228">
    <property type="entry name" value="IspD"/>
</dbReference>
<dbReference type="InterPro" id="IPR018294">
    <property type="entry name" value="ISPD_synthase_CS"/>
</dbReference>
<keyword evidence="6 7" id="KW-0414">Isoprene biosynthesis</keyword>
<dbReference type="HAMAP" id="MF_00108">
    <property type="entry name" value="IspD"/>
    <property type="match status" value="1"/>
</dbReference>
<feature type="site" description="Positions MEP for the nucleophilic attack" evidence="7">
    <location>
        <position position="166"/>
    </location>
</feature>
<evidence type="ECO:0000256" key="5">
    <source>
        <dbReference type="ARBA" id="ARBA00022695"/>
    </source>
</evidence>
<sequence length="274" mass="27037">MSEKNAQHPARAGVIVVAAGSGQRLGHGIPKARVLCAGRTLLEHALESVIASGVAGAVVVVLPAGDPVLSAVVAEAALRSVYPTSITAVAGGATRAASVRAGLAALPPTVGVVLVHDAARAITPPAVFQRVAALVSAGASAVIPVLPVVDTIKVVEDGIVTATPDRALLRAVQTPQGFDADALRAAHAGDAAGDATITDDAMLMEASGVPVRVVEGDALAFKVTTPFDLVVAEAVLAAGVANDAAGPAGSVDLPAPARTGTTPTPTSRSSRVPQ</sequence>
<dbReference type="InterPro" id="IPR029044">
    <property type="entry name" value="Nucleotide-diphossugar_trans"/>
</dbReference>
<organism evidence="9 10">
    <name type="scientific">Arthrobacter cheniae</name>
    <dbReference type="NCBI Taxonomy" id="1258888"/>
    <lineage>
        <taxon>Bacteria</taxon>
        <taxon>Bacillati</taxon>
        <taxon>Actinomycetota</taxon>
        <taxon>Actinomycetes</taxon>
        <taxon>Micrococcales</taxon>
        <taxon>Micrococcaceae</taxon>
        <taxon>Arthrobacter</taxon>
    </lineage>
</organism>
<comment type="caution">
    <text evidence="9">The sequence shown here is derived from an EMBL/GenBank/DDBJ whole genome shotgun (WGS) entry which is preliminary data.</text>
</comment>
<dbReference type="InterPro" id="IPR050088">
    <property type="entry name" value="IspD/TarI_cytidylyltransf_bact"/>
</dbReference>
<evidence type="ECO:0000313" key="10">
    <source>
        <dbReference type="Proteomes" id="UP000272560"/>
    </source>
</evidence>
<dbReference type="EC" id="2.7.7.60" evidence="7"/>
<protein>
    <recommendedName>
        <fullName evidence="7">2-C-methyl-D-erythritol 4-phosphate cytidylyltransferase</fullName>
        <ecNumber evidence="7">2.7.7.60</ecNumber>
    </recommendedName>
    <alternativeName>
        <fullName evidence="7">4-diphosphocytidyl-2C-methyl-D-erythritol synthase</fullName>
    </alternativeName>
    <alternativeName>
        <fullName evidence="7">MEP cytidylyltransferase</fullName>
        <shortName evidence="7">MCT</shortName>
    </alternativeName>
</protein>
<dbReference type="OrthoDB" id="9802561at2"/>
<dbReference type="PANTHER" id="PTHR32125:SF4">
    <property type="entry name" value="2-C-METHYL-D-ERYTHRITOL 4-PHOSPHATE CYTIDYLYLTRANSFERASE, CHLOROPLASTIC"/>
    <property type="match status" value="1"/>
</dbReference>
<dbReference type="AlphaFoldDB" id="A0A3A5M3M4"/>
<dbReference type="InterPro" id="IPR034683">
    <property type="entry name" value="IspD/TarI"/>
</dbReference>
<dbReference type="CDD" id="cd02516">
    <property type="entry name" value="CDP-ME_synthetase"/>
    <property type="match status" value="1"/>
</dbReference>
<comment type="pathway">
    <text evidence="2 7">Isoprenoid biosynthesis; isopentenyl diphosphate biosynthesis via DXP pathway; isopentenyl diphosphate from 1-deoxy-D-xylulose 5-phosphate: step 2/6.</text>
</comment>
<dbReference type="Gene3D" id="3.90.550.10">
    <property type="entry name" value="Spore Coat Polysaccharide Biosynthesis Protein SpsA, Chain A"/>
    <property type="match status" value="1"/>
</dbReference>